<keyword evidence="3 5" id="KW-0378">Hydrolase</keyword>
<name>A0A553UNF8_9DEIO</name>
<dbReference type="InterPro" id="IPR002933">
    <property type="entry name" value="Peptidase_M20"/>
</dbReference>
<evidence type="ECO:0000313" key="6">
    <source>
        <dbReference type="Proteomes" id="UP000316092"/>
    </source>
</evidence>
<dbReference type="EMBL" id="VKDB01000021">
    <property type="protein sequence ID" value="TSA81742.1"/>
    <property type="molecule type" value="Genomic_DNA"/>
</dbReference>
<keyword evidence="2" id="KW-0479">Metal-binding</keyword>
<protein>
    <submittedName>
        <fullName evidence="5">M20/M25/M40 family metallo-hydrolase</fullName>
    </submittedName>
</protein>
<dbReference type="InterPro" id="IPR051458">
    <property type="entry name" value="Cyt/Met_Dipeptidase"/>
</dbReference>
<evidence type="ECO:0000256" key="3">
    <source>
        <dbReference type="ARBA" id="ARBA00022801"/>
    </source>
</evidence>
<dbReference type="Gene3D" id="3.30.70.360">
    <property type="match status" value="1"/>
</dbReference>
<keyword evidence="6" id="KW-1185">Reference proteome</keyword>
<dbReference type="GO" id="GO:0046872">
    <property type="term" value="F:metal ion binding"/>
    <property type="evidence" value="ECO:0007669"/>
    <property type="project" value="UniProtKB-KW"/>
</dbReference>
<dbReference type="PANTHER" id="PTHR43270:SF8">
    <property type="entry name" value="DI- AND TRIPEPTIDASE DUG2-RELATED"/>
    <property type="match status" value="1"/>
</dbReference>
<evidence type="ECO:0000256" key="1">
    <source>
        <dbReference type="ARBA" id="ARBA00022670"/>
    </source>
</evidence>
<comment type="caution">
    <text evidence="5">The sequence shown here is derived from an EMBL/GenBank/DDBJ whole genome shotgun (WGS) entry which is preliminary data.</text>
</comment>
<dbReference type="AlphaFoldDB" id="A0A553UNF8"/>
<keyword evidence="1" id="KW-0645">Protease</keyword>
<dbReference type="GO" id="GO:0006508">
    <property type="term" value="P:proteolysis"/>
    <property type="evidence" value="ECO:0007669"/>
    <property type="project" value="UniProtKB-KW"/>
</dbReference>
<accession>A0A553UNF8</accession>
<organism evidence="5 6">
    <name type="scientific">Deinococcus detaillensis</name>
    <dbReference type="NCBI Taxonomy" id="2592048"/>
    <lineage>
        <taxon>Bacteria</taxon>
        <taxon>Thermotogati</taxon>
        <taxon>Deinococcota</taxon>
        <taxon>Deinococci</taxon>
        <taxon>Deinococcales</taxon>
        <taxon>Deinococcaceae</taxon>
        <taxon>Deinococcus</taxon>
    </lineage>
</organism>
<proteinExistence type="predicted"/>
<sequence>MTSQPSVLQAVFDHIDAHADEAVKTLRTLLRQPSVSAQNIGLETCARTLQDLMRAAGVEDAQPLPTDGGPEVILGTEAGASPDVKTLLCYGHYDVQPPEPLELWHSDPWGAEVRDGVIYARGATDNKSGCLAFVEAAKAYRAVAGATPVRLKYLFEGEEEIGSPHLEDFVWKHRDRLQCDASIGLDGGVNRTSLRPEVHLGIKAILYIELRCKTLSQDTWSGRAQMLRSAPWRLIECLTSIADPATGVIKVNDWYDGLVLPDEWDEEFLRDELQHFDRQEFMRQMGAENLSTDDDFELLKRAHYGASANICGLTSGYAGEGSKTIVPAQATVKMDFRCPPGLEPAEQFRKLQAHLEQHGFDDIELLLINARKNPYKVSSREDIAQATFRAAQRVFGTAPVVHGVSIQGLIMLAIPHPAVLSGFGAAENNLHGPNENMPIARYIQGIKYAAAIYHEYALATTPGYST</sequence>
<dbReference type="PANTHER" id="PTHR43270">
    <property type="entry name" value="BETA-ALA-HIS DIPEPTIDASE"/>
    <property type="match status" value="1"/>
</dbReference>
<dbReference type="GO" id="GO:0008233">
    <property type="term" value="F:peptidase activity"/>
    <property type="evidence" value="ECO:0007669"/>
    <property type="project" value="UniProtKB-KW"/>
</dbReference>
<dbReference type="InterPro" id="IPR011650">
    <property type="entry name" value="Peptidase_M20_dimer"/>
</dbReference>
<reference evidence="5 6" key="1">
    <citation type="submission" date="2019-07" db="EMBL/GenBank/DDBJ databases">
        <title>Deinococcus detaillus sp. nov., isolated from humus soil in Antarctica.</title>
        <authorList>
            <person name="Zhang K."/>
        </authorList>
    </citation>
    <scope>NUCLEOTIDE SEQUENCE [LARGE SCALE GENOMIC DNA]</scope>
    <source>
        <strain evidence="5 6">H1</strain>
    </source>
</reference>
<dbReference type="OrthoDB" id="9761532at2"/>
<dbReference type="Pfam" id="PF07687">
    <property type="entry name" value="M20_dimer"/>
    <property type="match status" value="1"/>
</dbReference>
<gene>
    <name evidence="5" type="ORF">FNU79_14930</name>
</gene>
<dbReference type="Proteomes" id="UP000316092">
    <property type="component" value="Unassembled WGS sequence"/>
</dbReference>
<evidence type="ECO:0000259" key="4">
    <source>
        <dbReference type="Pfam" id="PF07687"/>
    </source>
</evidence>
<evidence type="ECO:0000256" key="2">
    <source>
        <dbReference type="ARBA" id="ARBA00022723"/>
    </source>
</evidence>
<dbReference type="SUPFAM" id="SSF53187">
    <property type="entry name" value="Zn-dependent exopeptidases"/>
    <property type="match status" value="1"/>
</dbReference>
<dbReference type="Gene3D" id="3.40.630.10">
    <property type="entry name" value="Zn peptidases"/>
    <property type="match status" value="1"/>
</dbReference>
<evidence type="ECO:0000313" key="5">
    <source>
        <dbReference type="EMBL" id="TSA81742.1"/>
    </source>
</evidence>
<dbReference type="Pfam" id="PF01546">
    <property type="entry name" value="Peptidase_M20"/>
    <property type="match status" value="1"/>
</dbReference>
<feature type="domain" description="Peptidase M20 dimerisation" evidence="4">
    <location>
        <begin position="305"/>
        <end position="359"/>
    </location>
</feature>